<dbReference type="GeneID" id="31014180"/>
<evidence type="ECO:0000313" key="3">
    <source>
        <dbReference type="Proteomes" id="UP000183809"/>
    </source>
</evidence>
<organism evidence="2 3">
    <name type="scientific">Diplodia corticola</name>
    <dbReference type="NCBI Taxonomy" id="236234"/>
    <lineage>
        <taxon>Eukaryota</taxon>
        <taxon>Fungi</taxon>
        <taxon>Dikarya</taxon>
        <taxon>Ascomycota</taxon>
        <taxon>Pezizomycotina</taxon>
        <taxon>Dothideomycetes</taxon>
        <taxon>Dothideomycetes incertae sedis</taxon>
        <taxon>Botryosphaeriales</taxon>
        <taxon>Botryosphaeriaceae</taxon>
        <taxon>Diplodia</taxon>
    </lineage>
</organism>
<dbReference type="AlphaFoldDB" id="A0A1J9S070"/>
<protein>
    <submittedName>
        <fullName evidence="2">Glycoside hydrolase family 18 protein</fullName>
    </submittedName>
</protein>
<name>A0A1J9S070_9PEZI</name>
<evidence type="ECO:0000313" key="2">
    <source>
        <dbReference type="EMBL" id="OJD33420.1"/>
    </source>
</evidence>
<reference evidence="2 3" key="1">
    <citation type="submission" date="2016-10" db="EMBL/GenBank/DDBJ databases">
        <title>Proteomics and genomics reveal pathogen-plant mechanisms compatible with a hemibiotrophic lifestyle of Diplodia corticola.</title>
        <authorList>
            <person name="Fernandes I."/>
            <person name="De Jonge R."/>
            <person name="Van De Peer Y."/>
            <person name="Devreese B."/>
            <person name="Alves A."/>
            <person name="Esteves A.C."/>
        </authorList>
    </citation>
    <scope>NUCLEOTIDE SEQUENCE [LARGE SCALE GENOMIC DNA]</scope>
    <source>
        <strain evidence="2 3">CBS 112549</strain>
    </source>
</reference>
<dbReference type="Proteomes" id="UP000183809">
    <property type="component" value="Unassembled WGS sequence"/>
</dbReference>
<evidence type="ECO:0000256" key="1">
    <source>
        <dbReference type="SAM" id="MobiDB-lite"/>
    </source>
</evidence>
<dbReference type="STRING" id="236234.A0A1J9S070"/>
<dbReference type="EMBL" id="MNUE01000030">
    <property type="protein sequence ID" value="OJD33420.1"/>
    <property type="molecule type" value="Genomic_DNA"/>
</dbReference>
<feature type="region of interest" description="Disordered" evidence="1">
    <location>
        <begin position="620"/>
        <end position="645"/>
    </location>
</feature>
<comment type="caution">
    <text evidence="2">The sequence shown here is derived from an EMBL/GenBank/DDBJ whole genome shotgun (WGS) entry which is preliminary data.</text>
</comment>
<sequence length="964" mass="104233">MVSPDGTPKKCTSKFCCGYDFQGCHWAGTGSCNNNNICSSSDVQVGLDAEGDTGAQCYSIGRSKALCCSVPANLTSLLPVSLEDLFPTLPPQEDVPRFDLQFLSAEELGQHETSTNESSPQTLGFVVIDGPAESVGSLSKRDGSHIQFVTRGSRQEKGTHKARYICMDTSDGSNCDQMHVGGVEGKIFKMPEEAGFATYAVAHSTQPADDQRLPEHLKKRAPPNAVVHELEYSYNFTLSKRTDSDVYVRIDYAASNDYYEKIVAAPHQKRGEGLSRRFWSKSFDTWKSLFEGLREQPPQATMSYSFQKLLYGDDGTEKQCPGGNDGFLKISLQGLVQSQVRFGFTLVGRIAPELVLEEAYGFFDTKPTLSASLNFDGKGHLAIPDGTTARLLQGELSSMGFSHPGIVSFSPRLNVLVQMAGAGTLDGTFNMAIFSAADDVLTTHAPPNLGDFSGSAAGKAFKAAYDGAFDANGTGQIFALNLTTEAQMQLRIFDHGTSRSAAAVNFTSLLPHRFQILNNGSQLAFVDADQQPVSEVVVVVDVDRGNRIPGWSDADNTPHAVGPAPHALVVQTGRFEPIPRNAPRIDGAAVLGGSDLMGCSGAARGVLACPLPDKILGRFPELDDDPDGGRAASGNASEGGARGFRVRGPVGDFDVEAPPYPDGQNGLKLRQANPNAGRWTFVGQGACSGGSKVGADGPVSGVKYVTDHVLELQTLPRFLEFIMGEPQAIGGTAYRTNFSVVQQELLQRYITMQWRNLDPEGSSSDSNSPIADMWEAFGSVQTPHRLLNVERGLNAVKARLWGGMNPVSDVRWNALQFDDTSDVQNALNAIAAINGVMGVFNFINSQKVQTTLAEAANDFNVVLNRFQERFNSINNADINIVGQWEEYIRSVLSQQISTRARAWMIRRLGILVENWKGTRDSYLDHQQVEREQADAVINELGIILDSCLGPNGTTGSITLPRLAI</sequence>
<proteinExistence type="predicted"/>
<dbReference type="OrthoDB" id="3650767at2759"/>
<accession>A0A1J9S070</accession>
<keyword evidence="2" id="KW-0378">Hydrolase</keyword>
<dbReference type="GO" id="GO:0016787">
    <property type="term" value="F:hydrolase activity"/>
    <property type="evidence" value="ECO:0007669"/>
    <property type="project" value="UniProtKB-KW"/>
</dbReference>
<dbReference type="RefSeq" id="XP_020129680.1">
    <property type="nucleotide sequence ID" value="XM_020273919.1"/>
</dbReference>
<keyword evidence="3" id="KW-1185">Reference proteome</keyword>
<gene>
    <name evidence="2" type="ORF">BKCO1_300004</name>
</gene>